<proteinExistence type="predicted"/>
<dbReference type="Proteomes" id="UP001190700">
    <property type="component" value="Unassembled WGS sequence"/>
</dbReference>
<evidence type="ECO:0000313" key="3">
    <source>
        <dbReference type="Proteomes" id="UP001190700"/>
    </source>
</evidence>
<comment type="caution">
    <text evidence="2">The sequence shown here is derived from an EMBL/GenBank/DDBJ whole genome shotgun (WGS) entry which is preliminary data.</text>
</comment>
<dbReference type="AlphaFoldDB" id="A0AAE0GVZ3"/>
<dbReference type="EMBL" id="LGRX02001820">
    <property type="protein sequence ID" value="KAK3285429.1"/>
    <property type="molecule type" value="Genomic_DNA"/>
</dbReference>
<accession>A0AAE0GVZ3</accession>
<evidence type="ECO:0000313" key="2">
    <source>
        <dbReference type="EMBL" id="KAK3285429.1"/>
    </source>
</evidence>
<feature type="region of interest" description="Disordered" evidence="1">
    <location>
        <begin position="58"/>
        <end position="93"/>
    </location>
</feature>
<organism evidence="2 3">
    <name type="scientific">Cymbomonas tetramitiformis</name>
    <dbReference type="NCBI Taxonomy" id="36881"/>
    <lineage>
        <taxon>Eukaryota</taxon>
        <taxon>Viridiplantae</taxon>
        <taxon>Chlorophyta</taxon>
        <taxon>Pyramimonadophyceae</taxon>
        <taxon>Pyramimonadales</taxon>
        <taxon>Pyramimonadaceae</taxon>
        <taxon>Cymbomonas</taxon>
    </lineage>
</organism>
<gene>
    <name evidence="2" type="ORF">CYMTET_6969</name>
</gene>
<sequence>MDPAIQAFVRDHDIVSTEERRRLFQMLFLGLENESIKWSQLVLRERHHMEDTTYHQMPSCGTEIQTSSKTNRNKVNHQGMQPSICDGCLDSMP</sequence>
<name>A0AAE0GVZ3_9CHLO</name>
<reference evidence="2 3" key="1">
    <citation type="journal article" date="2015" name="Genome Biol. Evol.">
        <title>Comparative Genomics of a Bacterivorous Green Alga Reveals Evolutionary Causalities and Consequences of Phago-Mixotrophic Mode of Nutrition.</title>
        <authorList>
            <person name="Burns J.A."/>
            <person name="Paasch A."/>
            <person name="Narechania A."/>
            <person name="Kim E."/>
        </authorList>
    </citation>
    <scope>NUCLEOTIDE SEQUENCE [LARGE SCALE GENOMIC DNA]</scope>
    <source>
        <strain evidence="2 3">PLY_AMNH</strain>
    </source>
</reference>
<keyword evidence="3" id="KW-1185">Reference proteome</keyword>
<protein>
    <submittedName>
        <fullName evidence="2">Uncharacterized protein</fullName>
    </submittedName>
</protein>
<evidence type="ECO:0000256" key="1">
    <source>
        <dbReference type="SAM" id="MobiDB-lite"/>
    </source>
</evidence>